<evidence type="ECO:0000313" key="5">
    <source>
        <dbReference type="EMBL" id="JAS31076.1"/>
    </source>
</evidence>
<dbReference type="SUPFAM" id="SSF56487">
    <property type="entry name" value="SRCR-like"/>
    <property type="match status" value="2"/>
</dbReference>
<accession>A0A1B6DZG5</accession>
<feature type="domain" description="SRCR" evidence="4">
    <location>
        <begin position="195"/>
        <end position="260"/>
    </location>
</feature>
<feature type="non-terminal residue" evidence="5">
    <location>
        <position position="260"/>
    </location>
</feature>
<dbReference type="InterPro" id="IPR036772">
    <property type="entry name" value="SRCR-like_dom_sf"/>
</dbReference>
<feature type="disulfide bond" evidence="3">
    <location>
        <begin position="132"/>
        <end position="142"/>
    </location>
</feature>
<dbReference type="PANTHER" id="PTHR45817">
    <property type="entry name" value="LYSYL OXIDASE-LIKE-RELATED"/>
    <property type="match status" value="1"/>
</dbReference>
<feature type="disulfide bond" evidence="3">
    <location>
        <begin position="88"/>
        <end position="152"/>
    </location>
</feature>
<dbReference type="FunFam" id="3.10.250.10:FF:000001">
    <property type="entry name" value="Lysyl oxidase 4 isoform X1"/>
    <property type="match status" value="1"/>
</dbReference>
<evidence type="ECO:0000256" key="1">
    <source>
        <dbReference type="ARBA" id="ARBA00022729"/>
    </source>
</evidence>
<evidence type="ECO:0000256" key="2">
    <source>
        <dbReference type="ARBA" id="ARBA00023157"/>
    </source>
</evidence>
<dbReference type="GO" id="GO:0004720">
    <property type="term" value="F:protein-lysine 6-oxidase activity"/>
    <property type="evidence" value="ECO:0007669"/>
    <property type="project" value="TreeGrafter"/>
</dbReference>
<dbReference type="GO" id="GO:0016020">
    <property type="term" value="C:membrane"/>
    <property type="evidence" value="ECO:0007669"/>
    <property type="project" value="InterPro"/>
</dbReference>
<evidence type="ECO:0000256" key="3">
    <source>
        <dbReference type="PROSITE-ProRule" id="PRU00196"/>
    </source>
</evidence>
<name>A0A1B6DZG5_9HEMI</name>
<organism evidence="5">
    <name type="scientific">Clastoptera arizonana</name>
    <name type="common">Arizona spittle bug</name>
    <dbReference type="NCBI Taxonomy" id="38151"/>
    <lineage>
        <taxon>Eukaryota</taxon>
        <taxon>Metazoa</taxon>
        <taxon>Ecdysozoa</taxon>
        <taxon>Arthropoda</taxon>
        <taxon>Hexapoda</taxon>
        <taxon>Insecta</taxon>
        <taxon>Pterygota</taxon>
        <taxon>Neoptera</taxon>
        <taxon>Paraneoptera</taxon>
        <taxon>Hemiptera</taxon>
        <taxon>Auchenorrhyncha</taxon>
        <taxon>Cercopoidea</taxon>
        <taxon>Clastopteridae</taxon>
        <taxon>Clastoptera</taxon>
    </lineage>
</organism>
<dbReference type="AlphaFoldDB" id="A0A1B6DZG5"/>
<comment type="caution">
    <text evidence="3">Lacks conserved residue(s) required for the propagation of feature annotation.</text>
</comment>
<dbReference type="Pfam" id="PF00530">
    <property type="entry name" value="SRCR"/>
    <property type="match status" value="2"/>
</dbReference>
<feature type="disulfide bond" evidence="3">
    <location>
        <begin position="101"/>
        <end position="162"/>
    </location>
</feature>
<reference evidence="5" key="1">
    <citation type="submission" date="2015-12" db="EMBL/GenBank/DDBJ databases">
        <title>De novo transcriptome assembly of four potential Pierce s Disease insect vectors from Arizona vineyards.</title>
        <authorList>
            <person name="Tassone E.E."/>
        </authorList>
    </citation>
    <scope>NUCLEOTIDE SEQUENCE</scope>
</reference>
<gene>
    <name evidence="5" type="ORF">g.6385</name>
</gene>
<dbReference type="PRINTS" id="PR00258">
    <property type="entry name" value="SPERACTRCPTR"/>
</dbReference>
<dbReference type="PROSITE" id="PS50287">
    <property type="entry name" value="SRCR_2"/>
    <property type="match status" value="2"/>
</dbReference>
<dbReference type="Gene3D" id="3.10.250.10">
    <property type="entry name" value="SRCR-like domain"/>
    <property type="match status" value="2"/>
</dbReference>
<keyword evidence="1" id="KW-0732">Signal</keyword>
<protein>
    <recommendedName>
        <fullName evidence="4">SRCR domain-containing protein</fullName>
    </recommendedName>
</protein>
<dbReference type="InterPro" id="IPR001190">
    <property type="entry name" value="SRCR"/>
</dbReference>
<keyword evidence="2 3" id="KW-1015">Disulfide bond</keyword>
<sequence>MRSRKKVDALLYLVLILIVFVVGLETAEHRTRKETVEQRAKKEKKASLIKKFLRRHKKTEGAVKLVDGLTDNEGNVEIFHLGQWGNVCDDEWDDREANVVCRQLGFEKAIKTTHSSHFGKAKKKFWMDNLYCSGEEVSLDKCRFDGWGSSDCSDSEAAGVVCFRSEVMEMTKTPVKNKTRKFKKIEEIYKGKMQVRVSGGRNSNEGRVEVRVGNESWGLICGDGWSILEASVVCRQLGLGHAGGAIQTDFFGGDKRSMVM</sequence>
<dbReference type="InterPro" id="IPR050912">
    <property type="entry name" value="LOX-like_protein"/>
</dbReference>
<dbReference type="PANTHER" id="PTHR45817:SF4">
    <property type="entry name" value="LYSYL OXIDASE-LIKE-RELATED"/>
    <property type="match status" value="1"/>
</dbReference>
<dbReference type="PROSITE" id="PS00420">
    <property type="entry name" value="SRCR_1"/>
    <property type="match status" value="1"/>
</dbReference>
<proteinExistence type="predicted"/>
<dbReference type="SMART" id="SM00202">
    <property type="entry name" value="SR"/>
    <property type="match status" value="2"/>
</dbReference>
<evidence type="ECO:0000259" key="4">
    <source>
        <dbReference type="PROSITE" id="PS50287"/>
    </source>
</evidence>
<dbReference type="EMBL" id="GEDC01006222">
    <property type="protein sequence ID" value="JAS31076.1"/>
    <property type="molecule type" value="Transcribed_RNA"/>
</dbReference>
<feature type="domain" description="SRCR" evidence="4">
    <location>
        <begin position="63"/>
        <end position="163"/>
    </location>
</feature>
<dbReference type="GO" id="GO:0005615">
    <property type="term" value="C:extracellular space"/>
    <property type="evidence" value="ECO:0007669"/>
    <property type="project" value="TreeGrafter"/>
</dbReference>